<dbReference type="EMBL" id="JASPKZ010002337">
    <property type="protein sequence ID" value="KAJ9595438.1"/>
    <property type="molecule type" value="Genomic_DNA"/>
</dbReference>
<accession>A0AAD8EM90</accession>
<dbReference type="AlphaFoldDB" id="A0AAD8EM90"/>
<comment type="caution">
    <text evidence="2">The sequence shown here is derived from an EMBL/GenBank/DDBJ whole genome shotgun (WGS) entry which is preliminary data.</text>
</comment>
<dbReference type="Proteomes" id="UP001233999">
    <property type="component" value="Unassembled WGS sequence"/>
</dbReference>
<sequence>MLRYRQLNAAALLIVFLSAGVNTSTFIEDGNDTSWNQQSDFGDSEWFVSPPLLPISLAASSYIRDAKCKGHSRLFLQQLRNFTLWAVQ</sequence>
<reference evidence="2" key="1">
    <citation type="journal article" date="2023" name="IScience">
        <title>Live-bearing cockroach genome reveals convergent evolutionary mechanisms linked to viviparity in insects and beyond.</title>
        <authorList>
            <person name="Fouks B."/>
            <person name="Harrison M.C."/>
            <person name="Mikhailova A.A."/>
            <person name="Marchal E."/>
            <person name="English S."/>
            <person name="Carruthers M."/>
            <person name="Jennings E.C."/>
            <person name="Chiamaka E.L."/>
            <person name="Frigard R.A."/>
            <person name="Pippel M."/>
            <person name="Attardo G.M."/>
            <person name="Benoit J.B."/>
            <person name="Bornberg-Bauer E."/>
            <person name="Tobe S.S."/>
        </authorList>
    </citation>
    <scope>NUCLEOTIDE SEQUENCE</scope>
    <source>
        <strain evidence="2">Stay&amp;Tobe</strain>
    </source>
</reference>
<keyword evidence="3" id="KW-1185">Reference proteome</keyword>
<feature type="non-terminal residue" evidence="2">
    <location>
        <position position="88"/>
    </location>
</feature>
<gene>
    <name evidence="2" type="ORF">L9F63_013349</name>
</gene>
<feature type="chain" id="PRO_5042283497" evidence="1">
    <location>
        <begin position="24"/>
        <end position="88"/>
    </location>
</feature>
<feature type="signal peptide" evidence="1">
    <location>
        <begin position="1"/>
        <end position="23"/>
    </location>
</feature>
<organism evidence="2 3">
    <name type="scientific">Diploptera punctata</name>
    <name type="common">Pacific beetle cockroach</name>
    <dbReference type="NCBI Taxonomy" id="6984"/>
    <lineage>
        <taxon>Eukaryota</taxon>
        <taxon>Metazoa</taxon>
        <taxon>Ecdysozoa</taxon>
        <taxon>Arthropoda</taxon>
        <taxon>Hexapoda</taxon>
        <taxon>Insecta</taxon>
        <taxon>Pterygota</taxon>
        <taxon>Neoptera</taxon>
        <taxon>Polyneoptera</taxon>
        <taxon>Dictyoptera</taxon>
        <taxon>Blattodea</taxon>
        <taxon>Blaberoidea</taxon>
        <taxon>Blaberidae</taxon>
        <taxon>Diplopterinae</taxon>
        <taxon>Diploptera</taxon>
    </lineage>
</organism>
<proteinExistence type="predicted"/>
<protein>
    <submittedName>
        <fullName evidence="2">Uncharacterized protein</fullName>
    </submittedName>
</protein>
<evidence type="ECO:0000313" key="3">
    <source>
        <dbReference type="Proteomes" id="UP001233999"/>
    </source>
</evidence>
<reference evidence="2" key="2">
    <citation type="submission" date="2023-05" db="EMBL/GenBank/DDBJ databases">
        <authorList>
            <person name="Fouks B."/>
        </authorList>
    </citation>
    <scope>NUCLEOTIDE SEQUENCE</scope>
    <source>
        <strain evidence="2">Stay&amp;Tobe</strain>
        <tissue evidence="2">Testes</tissue>
    </source>
</reference>
<name>A0AAD8EM90_DIPPU</name>
<evidence type="ECO:0000313" key="2">
    <source>
        <dbReference type="EMBL" id="KAJ9595438.1"/>
    </source>
</evidence>
<keyword evidence="1" id="KW-0732">Signal</keyword>
<evidence type="ECO:0000256" key="1">
    <source>
        <dbReference type="SAM" id="SignalP"/>
    </source>
</evidence>